<evidence type="ECO:0000256" key="4">
    <source>
        <dbReference type="PROSITE-ProRule" id="PRU00289"/>
    </source>
</evidence>
<dbReference type="EMBL" id="ACKZ01000029">
    <property type="protein sequence ID" value="EEW36499.1"/>
    <property type="molecule type" value="Genomic_DNA"/>
</dbReference>
<dbReference type="PANTHER" id="PTHR22683">
    <property type="entry name" value="SPORULATION PROTEIN RELATED"/>
    <property type="match status" value="1"/>
</dbReference>
<dbReference type="InterPro" id="IPR050206">
    <property type="entry name" value="FtsK/SpoIIIE/SftA"/>
</dbReference>
<feature type="transmembrane region" description="Helical" evidence="5">
    <location>
        <begin position="215"/>
        <end position="235"/>
    </location>
</feature>
<evidence type="ECO:0000313" key="7">
    <source>
        <dbReference type="EMBL" id="EEW36499.1"/>
    </source>
</evidence>
<dbReference type="Proteomes" id="UP000005926">
    <property type="component" value="Unassembled WGS sequence"/>
</dbReference>
<evidence type="ECO:0000259" key="6">
    <source>
        <dbReference type="PROSITE" id="PS50901"/>
    </source>
</evidence>
<protein>
    <submittedName>
        <fullName evidence="7">Type VII secretion protein EssC</fullName>
    </submittedName>
</protein>
<dbReference type="InterPro" id="IPR027417">
    <property type="entry name" value="P-loop_NTPase"/>
</dbReference>
<dbReference type="GO" id="GO:0005524">
    <property type="term" value="F:ATP binding"/>
    <property type="evidence" value="ECO:0007669"/>
    <property type="project" value="UniProtKB-UniRule"/>
</dbReference>
<dbReference type="CDD" id="cd01127">
    <property type="entry name" value="TrwB_TraG_TraD_VirD4"/>
    <property type="match status" value="1"/>
</dbReference>
<dbReference type="NCBIfam" id="TIGR03928">
    <property type="entry name" value="T7_EssCb_Firm"/>
    <property type="match status" value="1"/>
</dbReference>
<accession>C8NIV2</accession>
<dbReference type="PROSITE" id="PS50901">
    <property type="entry name" value="FTSK"/>
    <property type="match status" value="2"/>
</dbReference>
<dbReference type="RefSeq" id="WP_005606487.1">
    <property type="nucleotide sequence ID" value="NZ_CP102283.1"/>
</dbReference>
<reference evidence="7 8" key="1">
    <citation type="submission" date="2009-08" db="EMBL/GenBank/DDBJ databases">
        <authorList>
            <person name="Muzny D."/>
            <person name="Qin X."/>
            <person name="Deng J."/>
            <person name="Jiang H."/>
            <person name="Liu Y."/>
            <person name="Qu J."/>
            <person name="Song X.-Z."/>
            <person name="Zhang L."/>
            <person name="Thornton R."/>
            <person name="Coyle M."/>
            <person name="Francisco L."/>
            <person name="Jackson L."/>
            <person name="Javaid M."/>
            <person name="Korchina V."/>
            <person name="Kovar C."/>
            <person name="Mata R."/>
            <person name="Mathew T."/>
            <person name="Ngo R."/>
            <person name="Nguyen L."/>
            <person name="Nguyen N."/>
            <person name="Okwuonu G."/>
            <person name="Ongeri F."/>
            <person name="Pham C."/>
            <person name="Simmons D."/>
            <person name="Wilczek-Boney K."/>
            <person name="Hale W."/>
            <person name="Jakkamsetti A."/>
            <person name="Pham P."/>
            <person name="Ruth R."/>
            <person name="San Lucas F."/>
            <person name="Warren J."/>
            <person name="Zhang J."/>
            <person name="Zhao Z."/>
            <person name="Zhou C."/>
            <person name="Zhu D."/>
            <person name="Lee S."/>
            <person name="Bess C."/>
            <person name="Blankenburg K."/>
            <person name="Forbes L."/>
            <person name="Fu Q."/>
            <person name="Gubbala S."/>
            <person name="Hirani K."/>
            <person name="Jayaseelan J.C."/>
            <person name="Lara F."/>
            <person name="Munidasa M."/>
            <person name="Palculict T."/>
            <person name="Patil S."/>
            <person name="Pu L.-L."/>
            <person name="Saada N."/>
            <person name="Tang L."/>
            <person name="Weissenberger G."/>
            <person name="Zhu Y."/>
            <person name="Hemphill L."/>
            <person name="Shang Y."/>
            <person name="Youmans B."/>
            <person name="Ayvaz T."/>
            <person name="Ross M."/>
            <person name="Santibanez J."/>
            <person name="Aqrawi P."/>
            <person name="Gross S."/>
            <person name="Joshi V."/>
            <person name="Fowler G."/>
            <person name="Nazareth L."/>
            <person name="Reid J."/>
            <person name="Worley K."/>
            <person name="Petrosino J."/>
            <person name="Highlander S."/>
            <person name="Gibbs R."/>
        </authorList>
    </citation>
    <scope>NUCLEOTIDE SEQUENCE [LARGE SCALE GENOMIC DNA]</scope>
    <source>
        <strain evidence="7 8">ATCC 49175</strain>
    </source>
</reference>
<evidence type="ECO:0000256" key="2">
    <source>
        <dbReference type="ARBA" id="ARBA00022741"/>
    </source>
</evidence>
<keyword evidence="1" id="KW-0677">Repeat</keyword>
<keyword evidence="5" id="KW-0812">Transmembrane</keyword>
<feature type="domain" description="FtsK" evidence="6">
    <location>
        <begin position="980"/>
        <end position="1166"/>
    </location>
</feature>
<sequence>MICLIKLKDTIYDISQERPYRVGAFMNDDIVIKNPYADKLTVKNGLVTYNHETYSYGKHAISLSDDIHAELFMFEYTLQTLMTNVPITIGSEAIHTVRIEESDELLIRQIPTGYEVVTSKPIFLNGQKVNASIHMSEGDSVFSSSGYFVKMDGQRVLIASIHPIESELIQLDFEENGEDKFSDFHRSPRFILREPDDVVSILAPPTEDNMQKQSLLKLIIMPLAMIGLTVATHFLTGNGGMMIMMMGMSVITLITSVHSFFSDKKQNKRLKAKKMENYKAYLNEKYKELYDLSKEQEEALNYHYPSMEQVMEMAKNTDRRLYEKTPHHFDFLTYRLGTGRIIPSFKVDYKKSELTEYNEAISEQVTELVAHYQFLENLPITNDLLSAPTGYIGSRRTVIEQVQQAMMQLATFHSYHDVQFVPVFREEELPLWEWSRWLPHMKLQQFNCRSFVYHQRSRDQLLTSLYQMIKERKQAAEQAGSNKQLTFTPHYVFVITDLSLMLDHNIMEFINEDLSHLGISYLFVEDVIESLPEHVNTVVDFKGNRQGTLRLHNGEYMDKPFVTFEKLSTEAKEQFARDLAQVTHVQTLRNAIPDSVTFLEMYGVDSVEALDMNHRWATNDTYQTMAVPLGLRGRDELLMLNLHEKAHGPHGLMAGTTGSGKSETIQSYIASLAVNFHPYEVAFLLIDYKGGGMANLFADLPHLVGAITNLDVAQANRALVSIQAELKKRQRLFAEYDVNHIHQYMKLFKEGVATEPMPHLFLISDEFAELKTNQPDFMKELVSAARIGRSLGIHLILATQKPSGVVDDQIWSNSKFKIALKVQDVADSREIIKTPDAAEITQTGRGYLQVGNNEIYELFQSAWSGADYEPEAVRSTHRDTTVYAIKDNGQYEAINKDLSGLDDSGNQKRLPTQLDAVVQEAKRVFESLHLPKVASPWLPPLKERIAAEDIQDIQFKHYWGADKHPEFLLGYQDIPEQQAQLPLTVDFNDCGHILVVGSPGYGKSTFIQNALIDVMRKTTPEQSHIYLYDFGTSGLISLVDFPHVADYFTADDNEKVMKSLRRLQKEVKLRKAALSEARSSNMQQYNRDAATPFPSLFIAIDSFDGVSDATFSEAFNETVNILAREGASLGIYLITTMSRFNAMRVQLQANFKTKIALYLFEQSDVTSIVGRTDQVLLDIRGRGLMKQDTVVSFQVCVPYAVEDNSSMIQQVKAEVQEMSHYWTGALPQPIPMLPEVVTPEMVEAQVDRAERNHQILLGLTREMVEVAAFTLDKAISLVSDNVRSVTQFYKVLAYQLKQYTTPVQVVIVDPLGLVPLDQFKEAHRFSDTLSAKEGMNIILDNLKERMTQPGEYTQSLIIIPDIQTLGQSLNITENQFKELLLEGPKYGITPVFVGNYKDLMTNYSTLVTLHRQLATQVFMGMRISDQEYVRFPYISNEKSPRPNEGYIVDAEGYEFVQLMSIEE</sequence>
<dbReference type="InterPro" id="IPR002543">
    <property type="entry name" value="FtsK_dom"/>
</dbReference>
<dbReference type="GO" id="GO:0003677">
    <property type="term" value="F:DNA binding"/>
    <property type="evidence" value="ECO:0007669"/>
    <property type="project" value="InterPro"/>
</dbReference>
<evidence type="ECO:0000256" key="3">
    <source>
        <dbReference type="ARBA" id="ARBA00022840"/>
    </source>
</evidence>
<dbReference type="GeneID" id="78412395"/>
<dbReference type="SUPFAM" id="SSF52540">
    <property type="entry name" value="P-loop containing nucleoside triphosphate hydrolases"/>
    <property type="match status" value="2"/>
</dbReference>
<keyword evidence="5" id="KW-0472">Membrane</keyword>
<feature type="domain" description="FtsK" evidence="6">
    <location>
        <begin position="634"/>
        <end position="829"/>
    </location>
</feature>
<comment type="caution">
    <text evidence="7">The sequence shown here is derived from an EMBL/GenBank/DDBJ whole genome shotgun (WGS) entry which is preliminary data.</text>
</comment>
<evidence type="ECO:0000256" key="5">
    <source>
        <dbReference type="SAM" id="Phobius"/>
    </source>
</evidence>
<gene>
    <name evidence="7" type="primary">essC</name>
    <name evidence="7" type="ORF">HMPREF0444_1847</name>
</gene>
<dbReference type="InterPro" id="IPR023839">
    <property type="entry name" value="Firmicutes_EssC_C"/>
</dbReference>
<proteinExistence type="predicted"/>
<dbReference type="eggNOG" id="COG1674">
    <property type="taxonomic scope" value="Bacteria"/>
</dbReference>
<evidence type="ECO:0000313" key="8">
    <source>
        <dbReference type="Proteomes" id="UP000005926"/>
    </source>
</evidence>
<organism evidence="7 8">
    <name type="scientific">Granulicatella adiacens ATCC 49175</name>
    <dbReference type="NCBI Taxonomy" id="638301"/>
    <lineage>
        <taxon>Bacteria</taxon>
        <taxon>Bacillati</taxon>
        <taxon>Bacillota</taxon>
        <taxon>Bacilli</taxon>
        <taxon>Lactobacillales</taxon>
        <taxon>Carnobacteriaceae</taxon>
        <taxon>Granulicatella</taxon>
    </lineage>
</organism>
<keyword evidence="2 4" id="KW-0547">Nucleotide-binding</keyword>
<feature type="binding site" evidence="4">
    <location>
        <begin position="997"/>
        <end position="1004"/>
    </location>
    <ligand>
        <name>ATP</name>
        <dbReference type="ChEBI" id="CHEBI:30616"/>
    </ligand>
</feature>
<keyword evidence="5" id="KW-1133">Transmembrane helix</keyword>
<feature type="binding site" evidence="4">
    <location>
        <begin position="655"/>
        <end position="662"/>
    </location>
    <ligand>
        <name>ATP</name>
        <dbReference type="ChEBI" id="CHEBI:30616"/>
    </ligand>
</feature>
<keyword evidence="8" id="KW-1185">Reference proteome</keyword>
<dbReference type="PANTHER" id="PTHR22683:SF1">
    <property type="entry name" value="TYPE VII SECRETION SYSTEM PROTEIN ESSC"/>
    <property type="match status" value="1"/>
</dbReference>
<name>C8NIV2_9LACT</name>
<dbReference type="STRING" id="638301.HMPREF0444_1847"/>
<evidence type="ECO:0000256" key="1">
    <source>
        <dbReference type="ARBA" id="ARBA00022737"/>
    </source>
</evidence>
<dbReference type="Pfam" id="PF01580">
    <property type="entry name" value="FtsK_SpoIIIE"/>
    <property type="match status" value="2"/>
</dbReference>
<dbReference type="HOGENOM" id="CLU_003134_2_1_9"/>
<keyword evidence="3 4" id="KW-0067">ATP-binding</keyword>
<dbReference type="Gene3D" id="3.40.50.300">
    <property type="entry name" value="P-loop containing nucleotide triphosphate hydrolases"/>
    <property type="match status" value="2"/>
</dbReference>